<sequence length="121" mass="14351">MNSRINRFNYINASFLILIFFLIQWTSSSIYLTEQSYNKYQIDINSNYTSYEQINYSDNLEVDTSFDLQKRKIFDKDFVGTISTLVVFIPLSQNKINIAINIYLKKNLLYLFNPRAPPFFS</sequence>
<proteinExistence type="predicted"/>
<evidence type="ECO:0000313" key="1">
    <source>
        <dbReference type="EMBL" id="AXX90001.1"/>
    </source>
</evidence>
<dbReference type="AlphaFoldDB" id="A0AAD0WQQ8"/>
<dbReference type="Proteomes" id="UP000263040">
    <property type="component" value="Chromosome"/>
</dbReference>
<name>A0AAD0WQQ8_9BACT</name>
<evidence type="ECO:0000313" key="2">
    <source>
        <dbReference type="Proteomes" id="UP000263040"/>
    </source>
</evidence>
<dbReference type="KEGG" id="asui:ASUIS_1521"/>
<gene>
    <name evidence="1" type="ORF">ASUIS_1521</name>
</gene>
<accession>A0AAD0WQQ8</accession>
<dbReference type="EMBL" id="CP032100">
    <property type="protein sequence ID" value="AXX90001.1"/>
    <property type="molecule type" value="Genomic_DNA"/>
</dbReference>
<reference evidence="1 2" key="1">
    <citation type="submission" date="2018-08" db="EMBL/GenBank/DDBJ databases">
        <title>Complete genome of the Arcobacter suis type strain LMG 26152.</title>
        <authorList>
            <person name="Miller W.G."/>
            <person name="Yee E."/>
            <person name="Bono J.L."/>
        </authorList>
    </citation>
    <scope>NUCLEOTIDE SEQUENCE [LARGE SCALE GENOMIC DNA]</scope>
    <source>
        <strain evidence="1 2">CECT 7833</strain>
    </source>
</reference>
<organism evidence="1 2">
    <name type="scientific">Arcobacter suis CECT 7833</name>
    <dbReference type="NCBI Taxonomy" id="663365"/>
    <lineage>
        <taxon>Bacteria</taxon>
        <taxon>Pseudomonadati</taxon>
        <taxon>Campylobacterota</taxon>
        <taxon>Epsilonproteobacteria</taxon>
        <taxon>Campylobacterales</taxon>
        <taxon>Arcobacteraceae</taxon>
        <taxon>Arcobacter</taxon>
    </lineage>
</organism>
<dbReference type="RefSeq" id="WP_118886524.1">
    <property type="nucleotide sequence ID" value="NZ_CP032100.1"/>
</dbReference>
<keyword evidence="2" id="KW-1185">Reference proteome</keyword>
<protein>
    <submittedName>
        <fullName evidence="1">Uncharacterized protein</fullName>
    </submittedName>
</protein>